<dbReference type="EMBL" id="ASWO01000006">
    <property type="protein sequence ID" value="EOT83431.1"/>
    <property type="molecule type" value="Genomic_DNA"/>
</dbReference>
<dbReference type="RefSeq" id="WP_016186549.1">
    <property type="nucleotide sequence ID" value="NZ_ASWO01000006.1"/>
</dbReference>
<name>S0KX02_9ENTE</name>
<dbReference type="PANTHER" id="PTHR30146:SF149">
    <property type="entry name" value="HTH-TYPE TRANSCRIPTIONAL REGULATOR EBGR"/>
    <property type="match status" value="1"/>
</dbReference>
<evidence type="ECO:0000256" key="3">
    <source>
        <dbReference type="ARBA" id="ARBA00023163"/>
    </source>
</evidence>
<feature type="domain" description="HTH lacI-type" evidence="4">
    <location>
        <begin position="2"/>
        <end position="58"/>
    </location>
</feature>
<keyword evidence="2" id="KW-0238">DNA-binding</keyword>
<dbReference type="InterPro" id="IPR028082">
    <property type="entry name" value="Peripla_BP_I"/>
</dbReference>
<keyword evidence="3" id="KW-0804">Transcription</keyword>
<dbReference type="InterPro" id="IPR046335">
    <property type="entry name" value="LacI/GalR-like_sensor"/>
</dbReference>
<dbReference type="Pfam" id="PF00356">
    <property type="entry name" value="LacI"/>
    <property type="match status" value="1"/>
</dbReference>
<evidence type="ECO:0000313" key="5">
    <source>
        <dbReference type="EMBL" id="EOT83431.1"/>
    </source>
</evidence>
<dbReference type="Gene3D" id="3.40.50.2300">
    <property type="match status" value="1"/>
</dbReference>
<evidence type="ECO:0000256" key="2">
    <source>
        <dbReference type="ARBA" id="ARBA00023125"/>
    </source>
</evidence>
<evidence type="ECO:0000259" key="4">
    <source>
        <dbReference type="PROSITE" id="PS50932"/>
    </source>
</evidence>
<dbReference type="GO" id="GO:0000976">
    <property type="term" value="F:transcription cis-regulatory region binding"/>
    <property type="evidence" value="ECO:0007669"/>
    <property type="project" value="TreeGrafter"/>
</dbReference>
<dbReference type="eggNOG" id="COG1609">
    <property type="taxonomic scope" value="Bacteria"/>
</dbReference>
<dbReference type="SUPFAM" id="SSF53822">
    <property type="entry name" value="Periplasmic binding protein-like I"/>
    <property type="match status" value="1"/>
</dbReference>
<dbReference type="PROSITE" id="PS50932">
    <property type="entry name" value="HTH_LACI_2"/>
    <property type="match status" value="1"/>
</dbReference>
<evidence type="ECO:0000256" key="1">
    <source>
        <dbReference type="ARBA" id="ARBA00023015"/>
    </source>
</evidence>
<dbReference type="OrthoDB" id="43195at2"/>
<comment type="caution">
    <text evidence="5">The sequence shown here is derived from an EMBL/GenBank/DDBJ whole genome shotgun (WGS) entry which is preliminary data.</text>
</comment>
<protein>
    <recommendedName>
        <fullName evidence="4">HTH lacI-type domain-containing protein</fullName>
    </recommendedName>
</protein>
<organism evidence="5 6">
    <name type="scientific">Enterococcus sulfureus ATCC 49903</name>
    <dbReference type="NCBI Taxonomy" id="1140003"/>
    <lineage>
        <taxon>Bacteria</taxon>
        <taxon>Bacillati</taxon>
        <taxon>Bacillota</taxon>
        <taxon>Bacilli</taxon>
        <taxon>Lactobacillales</taxon>
        <taxon>Enterococcaceae</taxon>
        <taxon>Enterococcus</taxon>
    </lineage>
</organism>
<dbReference type="Proteomes" id="UP000015961">
    <property type="component" value="Unassembled WGS sequence"/>
</dbReference>
<accession>S0KX02</accession>
<keyword evidence="1" id="KW-0805">Transcription regulation</keyword>
<dbReference type="GO" id="GO:0003700">
    <property type="term" value="F:DNA-binding transcription factor activity"/>
    <property type="evidence" value="ECO:0007669"/>
    <property type="project" value="TreeGrafter"/>
</dbReference>
<dbReference type="CDD" id="cd01544">
    <property type="entry name" value="PBP1_GalR"/>
    <property type="match status" value="1"/>
</dbReference>
<dbReference type="PATRIC" id="fig|1140003.3.peg.2044"/>
<dbReference type="SMART" id="SM00354">
    <property type="entry name" value="HTH_LACI"/>
    <property type="match status" value="1"/>
</dbReference>
<evidence type="ECO:0000313" key="6">
    <source>
        <dbReference type="Proteomes" id="UP000015961"/>
    </source>
</evidence>
<dbReference type="Gene3D" id="1.10.260.40">
    <property type="entry name" value="lambda repressor-like DNA-binding domains"/>
    <property type="match status" value="1"/>
</dbReference>
<sequence length="330" mass="37404">MVTIKDIATNSGYSPATVSRLLKGDKSLSITEETKHKIIQTALGLGYDRSKIKTTLEKILFIFWIDETEEFEDIYFHNLKTSLVKYAELNSMDMSTLTKEDSFDSIPDDIGGVVAVGRFTKLQVQELHRRCPNGVILEINPEPDLFDTVKPDTDRMTQKAIDFFLQKKYEKIGFIGGGFLDPETNTFKQDTREYTFRMQLEKFGILDESLIFAQGPFTVQQGYVLAKQLLQHPGSLPKAILIASDTLAVGVLQAFNEENIQVPQQIELISINDNDIAKYISPPLSTFRIDADEIAKTAIDSLVDQILYPRKTTKTVLLNSEFIERRSFQL</sequence>
<dbReference type="Pfam" id="PF13377">
    <property type="entry name" value="Peripla_BP_3"/>
    <property type="match status" value="1"/>
</dbReference>
<dbReference type="CDD" id="cd01392">
    <property type="entry name" value="HTH_LacI"/>
    <property type="match status" value="1"/>
</dbReference>
<dbReference type="PANTHER" id="PTHR30146">
    <property type="entry name" value="LACI-RELATED TRANSCRIPTIONAL REPRESSOR"/>
    <property type="match status" value="1"/>
</dbReference>
<dbReference type="SUPFAM" id="SSF47413">
    <property type="entry name" value="lambda repressor-like DNA-binding domains"/>
    <property type="match status" value="1"/>
</dbReference>
<gene>
    <name evidence="5" type="ORF">I573_01981</name>
</gene>
<dbReference type="InterPro" id="IPR000843">
    <property type="entry name" value="HTH_LacI"/>
</dbReference>
<dbReference type="InterPro" id="IPR010982">
    <property type="entry name" value="Lambda_DNA-bd_dom_sf"/>
</dbReference>
<dbReference type="STRING" id="1140003.OMY_02119"/>
<proteinExistence type="predicted"/>
<dbReference type="AlphaFoldDB" id="S0KX02"/>
<reference evidence="5 6" key="1">
    <citation type="submission" date="2013-03" db="EMBL/GenBank/DDBJ databases">
        <title>The Genome Sequence of Enterococcus sulfureus ATCC_49903 (PacBio/Illumina hybrid assembly).</title>
        <authorList>
            <consortium name="The Broad Institute Genomics Platform"/>
            <consortium name="The Broad Institute Genome Sequencing Center for Infectious Disease"/>
            <person name="Earl A."/>
            <person name="Russ C."/>
            <person name="Gilmore M."/>
            <person name="Surin D."/>
            <person name="Walker B."/>
            <person name="Young S."/>
            <person name="Zeng Q."/>
            <person name="Gargeya S."/>
            <person name="Fitzgerald M."/>
            <person name="Haas B."/>
            <person name="Abouelleil A."/>
            <person name="Allen A.W."/>
            <person name="Alvarado L."/>
            <person name="Arachchi H.M."/>
            <person name="Berlin A.M."/>
            <person name="Chapman S.B."/>
            <person name="Gainer-Dewar J."/>
            <person name="Goldberg J."/>
            <person name="Griggs A."/>
            <person name="Gujja S."/>
            <person name="Hansen M."/>
            <person name="Howarth C."/>
            <person name="Imamovic A."/>
            <person name="Ireland A."/>
            <person name="Larimer J."/>
            <person name="McCowan C."/>
            <person name="Murphy C."/>
            <person name="Pearson M."/>
            <person name="Poon T.W."/>
            <person name="Priest M."/>
            <person name="Roberts A."/>
            <person name="Saif S."/>
            <person name="Shea T."/>
            <person name="Sisk P."/>
            <person name="Sykes S."/>
            <person name="Wortman J."/>
            <person name="Nusbaum C."/>
            <person name="Birren B."/>
        </authorList>
    </citation>
    <scope>NUCLEOTIDE SEQUENCE [LARGE SCALE GENOMIC DNA]</scope>
    <source>
        <strain evidence="5 6">ATCC 49903</strain>
    </source>
</reference>
<keyword evidence="6" id="KW-1185">Reference proteome</keyword>